<name>J3EZ96_9EURY</name>
<organism evidence="4 5">
    <name type="scientific">Halogranum salarium B-1</name>
    <dbReference type="NCBI Taxonomy" id="1210908"/>
    <lineage>
        <taxon>Archaea</taxon>
        <taxon>Methanobacteriati</taxon>
        <taxon>Methanobacteriota</taxon>
        <taxon>Stenosarchaea group</taxon>
        <taxon>Halobacteria</taxon>
        <taxon>Halobacteriales</taxon>
        <taxon>Haloferacaceae</taxon>
    </lineage>
</organism>
<comment type="caution">
    <text evidence="4">The sequence shown here is derived from an EMBL/GenBank/DDBJ whole genome shotgun (WGS) entry which is preliminary data.</text>
</comment>
<feature type="domain" description="Thioesterase" evidence="3">
    <location>
        <begin position="46"/>
        <end position="117"/>
    </location>
</feature>
<dbReference type="Proteomes" id="UP000007813">
    <property type="component" value="Unassembled WGS sequence"/>
</dbReference>
<proteinExistence type="predicted"/>
<dbReference type="CDD" id="cd03443">
    <property type="entry name" value="PaaI_thioesterase"/>
    <property type="match status" value="1"/>
</dbReference>
<dbReference type="Gene3D" id="3.10.129.10">
    <property type="entry name" value="Hotdog Thioesterase"/>
    <property type="match status" value="1"/>
</dbReference>
<feature type="region of interest" description="Disordered" evidence="2">
    <location>
        <begin position="121"/>
        <end position="154"/>
    </location>
</feature>
<dbReference type="RefSeq" id="WP_009366581.1">
    <property type="nucleotide sequence ID" value="NZ_ALJD01000003.1"/>
</dbReference>
<evidence type="ECO:0000256" key="2">
    <source>
        <dbReference type="SAM" id="MobiDB-lite"/>
    </source>
</evidence>
<protein>
    <recommendedName>
        <fullName evidence="3">Thioesterase domain-containing protein</fullName>
    </recommendedName>
</protein>
<dbReference type="SUPFAM" id="SSF54637">
    <property type="entry name" value="Thioesterase/thiol ester dehydrase-isomerase"/>
    <property type="match status" value="1"/>
</dbReference>
<gene>
    <name evidence="4" type="ORF">HSB1_14650</name>
</gene>
<evidence type="ECO:0000259" key="3">
    <source>
        <dbReference type="Pfam" id="PF03061"/>
    </source>
</evidence>
<evidence type="ECO:0000313" key="5">
    <source>
        <dbReference type="Proteomes" id="UP000007813"/>
    </source>
</evidence>
<dbReference type="eggNOG" id="arCOG00777">
    <property type="taxonomic scope" value="Archaea"/>
</dbReference>
<reference evidence="4 5" key="1">
    <citation type="journal article" date="2012" name="J. Bacteriol.">
        <title>Draft Genome Sequence of the Extremely Halophilic Archaeon Halogranum salarium B-1T.</title>
        <authorList>
            <person name="Kim K.K."/>
            <person name="Lee K.C."/>
            <person name="Lee J.S."/>
        </authorList>
    </citation>
    <scope>NUCLEOTIDE SEQUENCE [LARGE SCALE GENOMIC DNA]</scope>
    <source>
        <strain evidence="4 5">B-1</strain>
    </source>
</reference>
<dbReference type="AlphaFoldDB" id="J3EZ96"/>
<dbReference type="Pfam" id="PF03061">
    <property type="entry name" value="4HBT"/>
    <property type="match status" value="1"/>
</dbReference>
<sequence length="154" mass="15730">MSLEEIMSQMPFADHLDIEVTEAVDGRATATLTLNDFHSSVPGRSIAHGGVAYALADTVGGAAVISLHYTATPTIDMRMDYLAPATTDLVAEAEVVRDGGSVAVADVTVSDTEGTDVATARGTYKTSGAADETAWGAGGRGSLPGRNGGGEKDE</sequence>
<dbReference type="OrthoDB" id="202256at2157"/>
<feature type="compositionally biased region" description="Gly residues" evidence="2">
    <location>
        <begin position="136"/>
        <end position="148"/>
    </location>
</feature>
<keyword evidence="1" id="KW-0378">Hydrolase</keyword>
<dbReference type="InterPro" id="IPR029069">
    <property type="entry name" value="HotDog_dom_sf"/>
</dbReference>
<dbReference type="PANTHER" id="PTHR42856">
    <property type="entry name" value="ACYL-COENZYME A THIOESTERASE PAAI"/>
    <property type="match status" value="1"/>
</dbReference>
<evidence type="ECO:0000256" key="1">
    <source>
        <dbReference type="ARBA" id="ARBA00022801"/>
    </source>
</evidence>
<dbReference type="NCBIfam" id="TIGR00369">
    <property type="entry name" value="unchar_dom_1"/>
    <property type="match status" value="1"/>
</dbReference>
<dbReference type="InterPro" id="IPR052723">
    <property type="entry name" value="Acyl-CoA_thioesterase_PaaI"/>
</dbReference>
<dbReference type="GO" id="GO:0016289">
    <property type="term" value="F:acyl-CoA hydrolase activity"/>
    <property type="evidence" value="ECO:0007669"/>
    <property type="project" value="TreeGrafter"/>
</dbReference>
<dbReference type="InterPro" id="IPR006683">
    <property type="entry name" value="Thioestr_dom"/>
</dbReference>
<dbReference type="InterPro" id="IPR003736">
    <property type="entry name" value="PAAI_dom"/>
</dbReference>
<accession>J3EZ96</accession>
<evidence type="ECO:0000313" key="4">
    <source>
        <dbReference type="EMBL" id="EJN60862.1"/>
    </source>
</evidence>
<dbReference type="PANTHER" id="PTHR42856:SF1">
    <property type="entry name" value="ACYL-COENZYME A THIOESTERASE PAAI"/>
    <property type="match status" value="1"/>
</dbReference>
<dbReference type="EMBL" id="ALJD01000003">
    <property type="protein sequence ID" value="EJN60862.1"/>
    <property type="molecule type" value="Genomic_DNA"/>
</dbReference>